<sequence>MQSASTVLLVRPARFAFNPETAASNSFQQHIQGLDAASVQAQAFAEFDALAVRLRSRGVQVLVVADTPTPAKPDAVFPNNWVTFHADGRVLLYPMCAPSRRAERRPDILEALAHDFRISQVLDISGSEQHGRYLEGTGSIVFDHVHRVAYACLSARTDAGLLEEVCAQLQYRPVAFRAQDAQGHAIYHTNVMLCVGTRFAVVCLESIADASERALVQDSLERSGHEIVTVSLAQVARFAGNMLELQPTGSPTLLALSQSAHDALTPEQRHVLSCYADLLPLSIPTIETIGGGSVRCMLAEVFLPKK</sequence>
<dbReference type="PANTHER" id="PTHR43224:SF1">
    <property type="entry name" value="AMIDINOTRANSFERASE"/>
    <property type="match status" value="1"/>
</dbReference>
<accession>A0A1M7DDA6</accession>
<dbReference type="PANTHER" id="PTHR43224">
    <property type="entry name" value="AMIDINOTRANSFERASE"/>
    <property type="match status" value="1"/>
</dbReference>
<name>A0A1M7DDA6_9BACT</name>
<dbReference type="Proteomes" id="UP000183947">
    <property type="component" value="Unassembled WGS sequence"/>
</dbReference>
<organism evidence="1 2">
    <name type="scientific">Hymenobacter psychrotolerans DSM 18569</name>
    <dbReference type="NCBI Taxonomy" id="1121959"/>
    <lineage>
        <taxon>Bacteria</taxon>
        <taxon>Pseudomonadati</taxon>
        <taxon>Bacteroidota</taxon>
        <taxon>Cytophagia</taxon>
        <taxon>Cytophagales</taxon>
        <taxon>Hymenobacteraceae</taxon>
        <taxon>Hymenobacter</taxon>
    </lineage>
</organism>
<dbReference type="RefSeq" id="WP_073287661.1">
    <property type="nucleotide sequence ID" value="NZ_FRAS01000021.1"/>
</dbReference>
<protein>
    <recommendedName>
        <fullName evidence="3">Amidinotransferase</fullName>
    </recommendedName>
</protein>
<evidence type="ECO:0000313" key="2">
    <source>
        <dbReference type="Proteomes" id="UP000183947"/>
    </source>
</evidence>
<dbReference type="EMBL" id="FRAS01000021">
    <property type="protein sequence ID" value="SHL77491.1"/>
    <property type="molecule type" value="Genomic_DNA"/>
</dbReference>
<keyword evidence="2" id="KW-1185">Reference proteome</keyword>
<dbReference type="PIRSF" id="PIRSF028188">
    <property type="entry name" value="Amdntrnsf_FN0238"/>
    <property type="match status" value="1"/>
</dbReference>
<dbReference type="InterPro" id="IPR014541">
    <property type="entry name" value="Amdntrnsf_FN0238"/>
</dbReference>
<dbReference type="Pfam" id="PF19420">
    <property type="entry name" value="DDAH_eukar"/>
    <property type="match status" value="1"/>
</dbReference>
<evidence type="ECO:0008006" key="3">
    <source>
        <dbReference type="Google" id="ProtNLM"/>
    </source>
</evidence>
<dbReference type="OrthoDB" id="9788268at2"/>
<reference evidence="2" key="1">
    <citation type="submission" date="2016-11" db="EMBL/GenBank/DDBJ databases">
        <authorList>
            <person name="Varghese N."/>
            <person name="Submissions S."/>
        </authorList>
    </citation>
    <scope>NUCLEOTIDE SEQUENCE [LARGE SCALE GENOMIC DNA]</scope>
    <source>
        <strain evidence="2">DSM 18569</strain>
    </source>
</reference>
<dbReference type="STRING" id="1121959.SAMN02746009_03348"/>
<dbReference type="AlphaFoldDB" id="A0A1M7DDA6"/>
<dbReference type="NCBIfam" id="NF046062">
    <property type="entry name" value="citrull_CtlX"/>
    <property type="match status" value="1"/>
</dbReference>
<dbReference type="SUPFAM" id="SSF55909">
    <property type="entry name" value="Pentein"/>
    <property type="match status" value="1"/>
</dbReference>
<proteinExistence type="predicted"/>
<gene>
    <name evidence="1" type="ORF">SAMN02746009_03348</name>
</gene>
<dbReference type="Gene3D" id="3.75.10.10">
    <property type="entry name" value="L-arginine/glycine Amidinotransferase, Chain A"/>
    <property type="match status" value="1"/>
</dbReference>
<evidence type="ECO:0000313" key="1">
    <source>
        <dbReference type="EMBL" id="SHL77491.1"/>
    </source>
</evidence>